<dbReference type="InterPro" id="IPR013905">
    <property type="entry name" value="Lgl_C_dom"/>
</dbReference>
<feature type="compositionally biased region" description="Low complexity" evidence="6">
    <location>
        <begin position="1272"/>
        <end position="1282"/>
    </location>
</feature>
<keyword evidence="3 5" id="KW-0853">WD repeat</keyword>
<proteinExistence type="inferred from homology"/>
<accession>A0A319EYQ3</accession>
<dbReference type="Proteomes" id="UP000248423">
    <property type="component" value="Unassembled WGS sequence"/>
</dbReference>
<evidence type="ECO:0000256" key="4">
    <source>
        <dbReference type="ARBA" id="ARBA00022737"/>
    </source>
</evidence>
<dbReference type="STRING" id="1448318.A0A319EYQ3"/>
<dbReference type="InterPro" id="IPR011009">
    <property type="entry name" value="Kinase-like_dom_sf"/>
</dbReference>
<organism evidence="8 9">
    <name type="scientific">Aspergillus sclerotiicarbonarius (strain CBS 121057 / IBT 28362)</name>
    <dbReference type="NCBI Taxonomy" id="1448318"/>
    <lineage>
        <taxon>Eukaryota</taxon>
        <taxon>Fungi</taxon>
        <taxon>Dikarya</taxon>
        <taxon>Ascomycota</taxon>
        <taxon>Pezizomycotina</taxon>
        <taxon>Eurotiomycetes</taxon>
        <taxon>Eurotiomycetidae</taxon>
        <taxon>Eurotiales</taxon>
        <taxon>Aspergillaceae</taxon>
        <taxon>Aspergillus</taxon>
        <taxon>Aspergillus subgen. Circumdati</taxon>
    </lineage>
</organism>
<keyword evidence="4" id="KW-0677">Repeat</keyword>
<dbReference type="PANTHER" id="PTHR10241">
    <property type="entry name" value="LETHAL 2 GIANT LARVAE PROTEIN"/>
    <property type="match status" value="1"/>
</dbReference>
<keyword evidence="9" id="KW-1185">Reference proteome</keyword>
<dbReference type="InterPro" id="IPR019775">
    <property type="entry name" value="WD40_repeat_CS"/>
</dbReference>
<feature type="repeat" description="WD" evidence="5">
    <location>
        <begin position="587"/>
        <end position="616"/>
    </location>
</feature>
<dbReference type="FunFam" id="2.130.10.10:FF:000848">
    <property type="entry name" value="SNARE-dependent exocytosis protein (Sro7), putative"/>
    <property type="match status" value="1"/>
</dbReference>
<dbReference type="GO" id="GO:0005096">
    <property type="term" value="F:GTPase activator activity"/>
    <property type="evidence" value="ECO:0007669"/>
    <property type="project" value="TreeGrafter"/>
</dbReference>
<dbReference type="Pfam" id="PF08596">
    <property type="entry name" value="Lgl_C"/>
    <property type="match status" value="1"/>
</dbReference>
<gene>
    <name evidence="8" type="ORF">BO78DRAFT_458624</name>
</gene>
<evidence type="ECO:0000259" key="7">
    <source>
        <dbReference type="Pfam" id="PF08596"/>
    </source>
</evidence>
<dbReference type="GO" id="GO:0045159">
    <property type="term" value="F:myosin II binding"/>
    <property type="evidence" value="ECO:0007669"/>
    <property type="project" value="TreeGrafter"/>
</dbReference>
<dbReference type="SUPFAM" id="SSF50978">
    <property type="entry name" value="WD40 repeat-like"/>
    <property type="match status" value="2"/>
</dbReference>
<dbReference type="InterPro" id="IPR036322">
    <property type="entry name" value="WD40_repeat_dom_sf"/>
</dbReference>
<dbReference type="PROSITE" id="PS50082">
    <property type="entry name" value="WD_REPEATS_2"/>
    <property type="match status" value="2"/>
</dbReference>
<comment type="similarity">
    <text evidence="1">Belongs to the WD repeat L(2)GL family.</text>
</comment>
<dbReference type="VEuPathDB" id="FungiDB:BO78DRAFT_458624"/>
<evidence type="ECO:0000313" key="9">
    <source>
        <dbReference type="Proteomes" id="UP000248423"/>
    </source>
</evidence>
<dbReference type="InterPro" id="IPR001680">
    <property type="entry name" value="WD40_rpt"/>
</dbReference>
<dbReference type="InterPro" id="IPR015943">
    <property type="entry name" value="WD40/YVTN_repeat-like_dom_sf"/>
</dbReference>
<dbReference type="GO" id="GO:0006887">
    <property type="term" value="P:exocytosis"/>
    <property type="evidence" value="ECO:0007669"/>
    <property type="project" value="UniProtKB-KW"/>
</dbReference>
<dbReference type="PANTHER" id="PTHR10241:SF25">
    <property type="entry name" value="TOMOSYN, ISOFORM C"/>
    <property type="match status" value="1"/>
</dbReference>
<feature type="repeat" description="WD" evidence="5">
    <location>
        <begin position="817"/>
        <end position="844"/>
    </location>
</feature>
<evidence type="ECO:0000256" key="2">
    <source>
        <dbReference type="ARBA" id="ARBA00022483"/>
    </source>
</evidence>
<evidence type="ECO:0000313" key="8">
    <source>
        <dbReference type="EMBL" id="PYI10184.1"/>
    </source>
</evidence>
<dbReference type="GO" id="GO:0005737">
    <property type="term" value="C:cytoplasm"/>
    <property type="evidence" value="ECO:0007669"/>
    <property type="project" value="TreeGrafter"/>
</dbReference>
<dbReference type="Gene3D" id="2.130.10.10">
    <property type="entry name" value="YVTN repeat-like/Quinoprotein amine dehydrogenase"/>
    <property type="match status" value="1"/>
</dbReference>
<dbReference type="GO" id="GO:0019905">
    <property type="term" value="F:syntaxin binding"/>
    <property type="evidence" value="ECO:0007669"/>
    <property type="project" value="TreeGrafter"/>
</dbReference>
<name>A0A319EYQ3_ASPSB</name>
<evidence type="ECO:0000256" key="5">
    <source>
        <dbReference type="PROSITE-ProRule" id="PRU00221"/>
    </source>
</evidence>
<dbReference type="GO" id="GO:0005886">
    <property type="term" value="C:plasma membrane"/>
    <property type="evidence" value="ECO:0007669"/>
    <property type="project" value="TreeGrafter"/>
</dbReference>
<dbReference type="OrthoDB" id="19944at2759"/>
<evidence type="ECO:0000256" key="3">
    <source>
        <dbReference type="ARBA" id="ARBA00022574"/>
    </source>
</evidence>
<feature type="region of interest" description="Disordered" evidence="6">
    <location>
        <begin position="1263"/>
        <end position="1283"/>
    </location>
</feature>
<evidence type="ECO:0000256" key="6">
    <source>
        <dbReference type="SAM" id="MobiDB-lite"/>
    </source>
</evidence>
<dbReference type="GO" id="GO:0006893">
    <property type="term" value="P:Golgi to plasma membrane transport"/>
    <property type="evidence" value="ECO:0007669"/>
    <property type="project" value="TreeGrafter"/>
</dbReference>
<protein>
    <recommendedName>
        <fullName evidence="7">Lethal giant larvae (Lgl)-like C-terminal domain-containing protein</fullName>
    </recommendedName>
</protein>
<feature type="domain" description="Lethal giant larvae (Lgl)-like C-terminal" evidence="7">
    <location>
        <begin position="861"/>
        <end position="1250"/>
    </location>
</feature>
<keyword evidence="2" id="KW-0268">Exocytosis</keyword>
<dbReference type="PROSITE" id="PS00678">
    <property type="entry name" value="WD_REPEATS_1"/>
    <property type="match status" value="1"/>
</dbReference>
<feature type="region of interest" description="Disordered" evidence="6">
    <location>
        <begin position="621"/>
        <end position="641"/>
    </location>
</feature>
<dbReference type="EMBL" id="KZ826323">
    <property type="protein sequence ID" value="PYI10184.1"/>
    <property type="molecule type" value="Genomic_DNA"/>
</dbReference>
<dbReference type="SUPFAM" id="SSF56112">
    <property type="entry name" value="Protein kinase-like (PK-like)"/>
    <property type="match status" value="1"/>
</dbReference>
<evidence type="ECO:0000256" key="1">
    <source>
        <dbReference type="ARBA" id="ARBA00008070"/>
    </source>
</evidence>
<reference evidence="8 9" key="1">
    <citation type="submission" date="2018-02" db="EMBL/GenBank/DDBJ databases">
        <title>The genomes of Aspergillus section Nigri reveals drivers in fungal speciation.</title>
        <authorList>
            <consortium name="DOE Joint Genome Institute"/>
            <person name="Vesth T.C."/>
            <person name="Nybo J."/>
            <person name="Theobald S."/>
            <person name="Brandl J."/>
            <person name="Frisvad J.C."/>
            <person name="Nielsen K.F."/>
            <person name="Lyhne E.K."/>
            <person name="Kogle M.E."/>
            <person name="Kuo A."/>
            <person name="Riley R."/>
            <person name="Clum A."/>
            <person name="Nolan M."/>
            <person name="Lipzen A."/>
            <person name="Salamov A."/>
            <person name="Henrissat B."/>
            <person name="Wiebenga A."/>
            <person name="De vries R.P."/>
            <person name="Grigoriev I.V."/>
            <person name="Mortensen U.H."/>
            <person name="Andersen M.R."/>
            <person name="Baker S.E."/>
        </authorList>
    </citation>
    <scope>NUCLEOTIDE SEQUENCE [LARGE SCALE GENOMIC DNA]</scope>
    <source>
        <strain evidence="8 9">CBS 121057</strain>
    </source>
</reference>
<sequence>MPVSGLGNRPSNHIWQVCEHWCCKSQALLIMSPSLSPPLIPDTEPSNPLGSILQRHFPPSVQVKGVYPLPGHLHSINRLVLSNGVQLLLKCSPGPTTPLLRREQLLLETEARALSILEQNGIPYIPSFVHYGLQGGSLGSSFLVRHYVTGATLQDMEAQLSVQDRDNVNKVLGSLARRIGQNVSSTFGSLDQVACGSGERSWREAFVTLLEGILRDSEDAFVHLPYAEIRHQVRRLSPALEEITSPQLVIVGLGRPSQVLLNPGSKKLTGLIGLENAFWGDVYMAEIFEEPSSAVLEGFGSGLTESEAQVARQLLYACYRAVHRVTIHYYRDQGMTVEIDARRRLTMAHFLRGKQAGIQKDFSENLSPDLFALDDFARCGINSRVSAIAYDPIQSLLAVGTSDTQFGHGQIYVFGQRRVSVVFSLPRKASAKFIQFCADKLVSVDSKSEISIFSLETRQTLVSYAPPSHASALLTDPSLDYAFIGLQNGDIIAYDLDRETLTPFRVPNLWAQRNPRIRLCPVLSLSFSPRDIGKILVGYPEGAVTFSFKQNVAQKYFEYEVPPGALGGNGDVPSPDLRKPRLTRALWHPNGIFVLTVHDDNSLVFWDSKDGRKIMARSIENPNIDQPGVGPERPPSAGTTGLKDPISQVAWCVKDNGDDSGLLIAGGRPKAEANKGLTFIDLGPSPNYQTSSWPIITKYFETPKRSALLPTPPGAEVVDFCLIPRSTPYYAGGHDPISLMTLLSSGEVITMSFPSGHPITPTNMVHPHLSFVHPFVNKATLTPVDRSAWLGLKEKRSQGPKFLLGGAEAKKALKRFEDRNVLTTSHADGTLRIWDVGNDDEIENGDVIQVDLARAVGRVGNVEVTEMSLGGSTGELSVGLRTGELVVFRWGSNQNFGREEPPGANEGPGTLTKITHRVDPGLKQGILPLTLLNMQQGPVTALKHSQVGFVAVGFEGGSLAILDLRGPAVIHTAHFAELFKVNKRSSIFAKRSSESSAPEWPTAIEFGVLTLEGEDYSSICCFVGTNRGNLATFKILPAENGRYMASFVGTSLLDDKVINIIPINADDGGLALATPNAVGGLRNGARVNGVVIAVTVSGCRIFKPATSKGAHRSWDDYLCDSAAVVKTEARGYSIVGLFGDGHTRAFSIPGLKEIGSSPINQIADMRRLSDATISSNGTVLVWTSPSEVGLFSVWGGGHELRPSEDQLYNPQAVIPPRPTITNIQWISGTQYISPADMDILIGGPDRPPSKRMQAQMRMDEEERRKAFREGRTSTNQSTSSNQEGYWGYMQRQVNERTERLNFAGDNMERLEESSSNFARDVNKFVQNQKKKAVLGALGSKFGL</sequence>